<keyword evidence="2" id="KW-0813">Transport</keyword>
<evidence type="ECO:0000256" key="2">
    <source>
        <dbReference type="ARBA" id="ARBA00022448"/>
    </source>
</evidence>
<dbReference type="GO" id="GO:0015288">
    <property type="term" value="F:porin activity"/>
    <property type="evidence" value="ECO:0007669"/>
    <property type="project" value="TreeGrafter"/>
</dbReference>
<keyword evidence="6" id="KW-1185">Reference proteome</keyword>
<organism evidence="5 6">
    <name type="scientific">Pseudomonas mangiferae</name>
    <dbReference type="NCBI Taxonomy" id="2593654"/>
    <lineage>
        <taxon>Bacteria</taxon>
        <taxon>Pseudomonadati</taxon>
        <taxon>Pseudomonadota</taxon>
        <taxon>Gammaproteobacteria</taxon>
        <taxon>Pseudomonadales</taxon>
        <taxon>Pseudomonadaceae</taxon>
        <taxon>Pseudomonas</taxon>
    </lineage>
</organism>
<gene>
    <name evidence="5" type="ORF">FM069_03200</name>
</gene>
<sequence>MRKTSLTLAIAFANVALGLAHADDTGQSPQPEDPNYTNQLQTIPSVEKPITGQEGAKGFFEDDHLTFTTRNLFARETGYRGNGFKIRKDGGVIEPTRRRYTWVEGNVLKYSSGYTQGPVGFGIDVAGFAEIALERGHGRIAGGGNRTLADSDGDAIPMWSKLGVADVRFRVSNTELKAGRFLVDTPVFSYFDNRAMPSSFTGFGLTSEELKDLQVQAGTFTRVSPRTGAGDEHFTTEYGTREVDADRLSYVGANYRFFDSLQASAYYSRFEDVWNQYYGSLTHEAGDAKDLAFKTSFNWYHTDDEGSRKSGYIDNDAWSLAVTATHGAHSLTLGWQQIDGDEYFDYVHETAAIYLANSLFSDYNGPNEKSWQVRYETDWGQFGVPGLSTSLWYARGWDIDGTHYDGGRNGKYANYAEVLQQDGEKHHEYALVTVYKVPEGTLKNSQFKVGYFSHRATQNQVDGSFDEIRVTTTLPFELL</sequence>
<evidence type="ECO:0000313" key="5">
    <source>
        <dbReference type="EMBL" id="TRX76208.1"/>
    </source>
</evidence>
<dbReference type="Pfam" id="PF03573">
    <property type="entry name" value="OprD"/>
    <property type="match status" value="1"/>
</dbReference>
<comment type="caution">
    <text evidence="5">The sequence shown here is derived from an EMBL/GenBank/DDBJ whole genome shotgun (WGS) entry which is preliminary data.</text>
</comment>
<evidence type="ECO:0000313" key="6">
    <source>
        <dbReference type="Proteomes" id="UP000315235"/>
    </source>
</evidence>
<dbReference type="InterPro" id="IPR023614">
    <property type="entry name" value="Porin_dom_sf"/>
</dbReference>
<evidence type="ECO:0000256" key="4">
    <source>
        <dbReference type="SAM" id="SignalP"/>
    </source>
</evidence>
<proteinExistence type="inferred from homology"/>
<dbReference type="PANTHER" id="PTHR34596">
    <property type="entry name" value="CHITOPORIN"/>
    <property type="match status" value="1"/>
</dbReference>
<feature type="chain" id="PRO_5021894370" evidence="4">
    <location>
        <begin position="23"/>
        <end position="479"/>
    </location>
</feature>
<feature type="signal peptide" evidence="4">
    <location>
        <begin position="1"/>
        <end position="22"/>
    </location>
</feature>
<evidence type="ECO:0000256" key="3">
    <source>
        <dbReference type="ARBA" id="ARBA00022729"/>
    </source>
</evidence>
<keyword evidence="3 4" id="KW-0732">Signal</keyword>
<dbReference type="RefSeq" id="WP_143486836.1">
    <property type="nucleotide sequence ID" value="NZ_VJOY01000002.1"/>
</dbReference>
<evidence type="ECO:0000256" key="1">
    <source>
        <dbReference type="ARBA" id="ARBA00009075"/>
    </source>
</evidence>
<dbReference type="OrthoDB" id="6759120at2"/>
<reference evidence="5 6" key="1">
    <citation type="submission" date="2019-07" db="EMBL/GenBank/DDBJ databases">
        <title>Pseudomonas mangiferae sp. nov., isolated from bark of mango tree in Thailand.</title>
        <authorList>
            <person name="Srisuk N."/>
            <person name="Anurat P."/>
        </authorList>
    </citation>
    <scope>NUCLEOTIDE SEQUENCE [LARGE SCALE GENOMIC DNA]</scope>
    <source>
        <strain evidence="5 6">DMKU_BBB3-04</strain>
    </source>
</reference>
<dbReference type="GO" id="GO:0016020">
    <property type="term" value="C:membrane"/>
    <property type="evidence" value="ECO:0007669"/>
    <property type="project" value="InterPro"/>
</dbReference>
<dbReference type="Gene3D" id="2.40.160.10">
    <property type="entry name" value="Porin"/>
    <property type="match status" value="1"/>
</dbReference>
<dbReference type="EMBL" id="VJOY01000002">
    <property type="protein sequence ID" value="TRX76208.1"/>
    <property type="molecule type" value="Genomic_DNA"/>
</dbReference>
<accession>A0A553H384</accession>
<comment type="similarity">
    <text evidence="1">Belongs to the outer membrane porin (Opr) (TC 1.B.25) family.</text>
</comment>
<dbReference type="InterPro" id="IPR005318">
    <property type="entry name" value="OM_porin_bac"/>
</dbReference>
<protein>
    <submittedName>
        <fullName evidence="5">OprD family porin</fullName>
    </submittedName>
</protein>
<dbReference type="Proteomes" id="UP000315235">
    <property type="component" value="Unassembled WGS sequence"/>
</dbReference>
<dbReference type="AlphaFoldDB" id="A0A553H384"/>
<name>A0A553H384_9PSED</name>
<dbReference type="PANTHER" id="PTHR34596:SF2">
    <property type="entry name" value="CHITOPORIN"/>
    <property type="match status" value="1"/>
</dbReference>